<protein>
    <submittedName>
        <fullName evidence="1">Restriction endonuclease</fullName>
    </submittedName>
</protein>
<sequence>MSDNPTDQTRRLTAMRDHYECVRCGNELDQIWGGHSLHHRIPRSHPFPGLHEPANLIHLCGSGTTGCHGWVHNHPLRSYENGWLVHMDQDPTLIPVWSARHGWILLDNQGHYHLCDRDGNPRTTFTYRKLYR</sequence>
<reference evidence="1 2" key="1">
    <citation type="submission" date="2014-03" db="EMBL/GenBank/DDBJ databases">
        <title>Genomics of Bifidobacteria.</title>
        <authorList>
            <person name="Ventura M."/>
            <person name="Milani C."/>
            <person name="Lugli G.A."/>
        </authorList>
    </citation>
    <scope>NUCLEOTIDE SEQUENCE [LARGE SCALE GENOMIC DNA]</scope>
    <source>
        <strain evidence="1 2">DSM 23973</strain>
    </source>
</reference>
<organism evidence="1 2">
    <name type="scientific">Bifidobacterium callitrichos DSM 23973</name>
    <dbReference type="NCBI Taxonomy" id="1437609"/>
    <lineage>
        <taxon>Bacteria</taxon>
        <taxon>Bacillati</taxon>
        <taxon>Actinomycetota</taxon>
        <taxon>Actinomycetes</taxon>
        <taxon>Bifidobacteriales</taxon>
        <taxon>Bifidobacteriaceae</taxon>
        <taxon>Bifidobacterium</taxon>
    </lineage>
</organism>
<dbReference type="RefSeq" id="WP_043167453.1">
    <property type="nucleotide sequence ID" value="NZ_JDUV01000027.1"/>
</dbReference>
<dbReference type="EMBL" id="JGYS01000001">
    <property type="protein sequence ID" value="KFI56560.1"/>
    <property type="molecule type" value="Genomic_DNA"/>
</dbReference>
<keyword evidence="1" id="KW-0378">Hydrolase</keyword>
<accession>A0A087ACR0</accession>
<gene>
    <name evidence="1" type="ORF">BCAL_0155</name>
</gene>
<dbReference type="OrthoDB" id="5124189at2"/>
<evidence type="ECO:0000313" key="2">
    <source>
        <dbReference type="Proteomes" id="UP000029072"/>
    </source>
</evidence>
<comment type="caution">
    <text evidence="1">The sequence shown here is derived from an EMBL/GenBank/DDBJ whole genome shotgun (WGS) entry which is preliminary data.</text>
</comment>
<dbReference type="GO" id="GO:0004519">
    <property type="term" value="F:endonuclease activity"/>
    <property type="evidence" value="ECO:0007669"/>
    <property type="project" value="UniProtKB-KW"/>
</dbReference>
<proteinExistence type="predicted"/>
<dbReference type="eggNOG" id="COG1403">
    <property type="taxonomic scope" value="Bacteria"/>
</dbReference>
<name>A0A087ACR0_9BIFI</name>
<dbReference type="AlphaFoldDB" id="A0A087ACR0"/>
<evidence type="ECO:0000313" key="1">
    <source>
        <dbReference type="EMBL" id="KFI56560.1"/>
    </source>
</evidence>
<dbReference type="Proteomes" id="UP000029072">
    <property type="component" value="Unassembled WGS sequence"/>
</dbReference>
<keyword evidence="1" id="KW-0255">Endonuclease</keyword>
<dbReference type="Gene3D" id="1.10.30.50">
    <property type="match status" value="1"/>
</dbReference>
<keyword evidence="1" id="KW-0540">Nuclease</keyword>
<dbReference type="STRING" id="1437609.BCAL_0155"/>